<dbReference type="AlphaFoldDB" id="A0A084F114"/>
<feature type="region of interest" description="Disordered" evidence="1">
    <location>
        <begin position="863"/>
        <end position="883"/>
    </location>
</feature>
<dbReference type="Proteomes" id="UP000028537">
    <property type="component" value="Unassembled WGS sequence"/>
</dbReference>
<feature type="compositionally biased region" description="Basic residues" evidence="1">
    <location>
        <begin position="873"/>
        <end position="883"/>
    </location>
</feature>
<protein>
    <submittedName>
        <fullName evidence="2">Uncharacterized protein</fullName>
    </submittedName>
</protein>
<dbReference type="EMBL" id="JFDP01000033">
    <property type="protein sequence ID" value="KEZ23906.1"/>
    <property type="molecule type" value="Genomic_DNA"/>
</dbReference>
<evidence type="ECO:0000313" key="2">
    <source>
        <dbReference type="EMBL" id="KEZ23906.1"/>
    </source>
</evidence>
<dbReference type="OrthoDB" id="9948310at2"/>
<proteinExistence type="predicted"/>
<keyword evidence="3" id="KW-1185">Reference proteome</keyword>
<dbReference type="RefSeq" id="WP_038102155.1">
    <property type="nucleotide sequence ID" value="NZ_JFDP01000033.1"/>
</dbReference>
<gene>
    <name evidence="2" type="ORF">UDIV_2040</name>
</gene>
<evidence type="ECO:0000313" key="3">
    <source>
        <dbReference type="Proteomes" id="UP000028537"/>
    </source>
</evidence>
<accession>A0A084F114</accession>
<comment type="caution">
    <text evidence="2">The sequence shown here is derived from an EMBL/GenBank/DDBJ whole genome shotgun (WGS) entry which is preliminary data.</text>
</comment>
<sequence>MKRSNTIFLTKQEAALLGINDPQNQDVYLKNEKVKLHSIDTYKDEIFLPKGTTKGHFYLSDPSIKDDELKTISFISNKAAKDSSLFAFNVIDKPYLKDAFNKTREYLISKGIWTQDILAWFLGNPKEQNWTEEQIKTLDQQCSEWLAEAAFDFDKFNGEINKFRLDNENLMFSEQRFNDIKSSLLSRLDVISILVYLKSLLTEADYRQELAKSNETFDFNSINLKYEEFLPFSFERTDYKLRRSMLSNSPQCDLDKLLWDSCPECYKTNIQYRDSISSYTNEELDESLLNVANNSSISRTIISELKPTDDTLLTAEEIANLEKEFYSAGPINYVEQYDNEDYEEAIEDIEHYEQGHLKVLNRHQAHEHEHEHIHTHHELELHTEQTQNNLNQEYEIQPISEIEVVETKNKVVDPTLNPIIDELNAIYKQHSTKETNFDLVEEIQDKPVDEVISDEVEFEFIHPSTLIKKANRTGSCSLHSESDIDPIVAQLLKLKAYKVCPSKKEDDLTKEEKKGLYYASILHPIPTQQEHQAWINRDDKIPLCYVDDHEDDEHSEHEEIHTNEVLAANSSCDMMCDYEQAKTCEMSSETQSSCESKQPEVCEMSCATEQTQSCEMNSETQSSCEMTCDTEKSCDSSQPKTCEMSSCESKQPEVCEMNSETQSSCQMSCESETTSESKQAETCDMSCDMASQSESTCQTQSSCSSKQEDEKQEPSSDNEPTISKLMPTDDTLLSESEINNLEQEFYSVGDINYTEKYQHEDYEEAFEDIEHYEQGHQKVELRHQAHEIEEQTQSNVDYQPDDIDLKPYNDTDLNQEQINSLKTEFYAIDKQEDVQVEENTVSNKTETNDDITHLINDLDSSIHLEDESNQQPKKAKKWFWKKK</sequence>
<evidence type="ECO:0000256" key="1">
    <source>
        <dbReference type="SAM" id="MobiDB-lite"/>
    </source>
</evidence>
<feature type="region of interest" description="Disordered" evidence="1">
    <location>
        <begin position="698"/>
        <end position="729"/>
    </location>
</feature>
<name>A0A084F114_9BACT</name>
<reference evidence="2 3" key="1">
    <citation type="submission" date="2014-02" db="EMBL/GenBank/DDBJ databases">
        <title>Genome sequence of Ureaplasma diversum strain 246.</title>
        <authorList>
            <person name="Sirand-Pugnet P."/>
            <person name="Breton M."/>
            <person name="Dordet-Frisoni E."/>
            <person name="Baranowski E."/>
            <person name="Barre A."/>
            <person name="Couture C."/>
            <person name="Dupuy V."/>
            <person name="Gaurivaud P."/>
            <person name="Jacob D."/>
            <person name="Lemaitre C."/>
            <person name="Manso-Silvan L."/>
            <person name="Nikolski M."/>
            <person name="Nouvel L.-X."/>
            <person name="Poumarat F."/>
            <person name="Tardy F."/>
            <person name="Thebault P."/>
            <person name="Theil S."/>
            <person name="Citti C."/>
            <person name="Thiaucourt F."/>
            <person name="Blanchard A."/>
        </authorList>
    </citation>
    <scope>NUCLEOTIDE SEQUENCE [LARGE SCALE GENOMIC DNA]</scope>
    <source>
        <strain evidence="2 3">NCTC 246</strain>
    </source>
</reference>
<organism evidence="2 3">
    <name type="scientific">Ureaplasma diversum NCTC 246</name>
    <dbReference type="NCBI Taxonomy" id="1188241"/>
    <lineage>
        <taxon>Bacteria</taxon>
        <taxon>Bacillati</taxon>
        <taxon>Mycoplasmatota</taxon>
        <taxon>Mycoplasmoidales</taxon>
        <taxon>Mycoplasmoidaceae</taxon>
        <taxon>Ureaplasma</taxon>
    </lineage>
</organism>